<dbReference type="HOGENOM" id="CLU_3250660_0_0_6"/>
<dbReference type="STRING" id="199310.c1357"/>
<organism evidence="1 2">
    <name type="scientific">Escherichia coli O6:H1 (strain CFT073 / ATCC 700928 / UPEC)</name>
    <dbReference type="NCBI Taxonomy" id="199310"/>
    <lineage>
        <taxon>Bacteria</taxon>
        <taxon>Pseudomonadati</taxon>
        <taxon>Pseudomonadota</taxon>
        <taxon>Gammaproteobacteria</taxon>
        <taxon>Enterobacterales</taxon>
        <taxon>Enterobacteriaceae</taxon>
        <taxon>Escherichia</taxon>
    </lineage>
</organism>
<evidence type="ECO:0000313" key="1">
    <source>
        <dbReference type="EMBL" id="AAN79828.1"/>
    </source>
</evidence>
<proteinExistence type="predicted"/>
<accession>A0A0H2V6B9</accession>
<name>A0A0H2V6B9_ECOL6</name>
<dbReference type="KEGG" id="ecc:c1357"/>
<gene>
    <name evidence="1" type="ordered locus">c1357</name>
</gene>
<keyword evidence="2" id="KW-1185">Reference proteome</keyword>
<reference evidence="1 2" key="1">
    <citation type="journal article" date="2002" name="Proc. Natl. Acad. Sci. U.S.A.">
        <title>Extensive mosaic structure revealed by the complete genome sequence of uropathogenic Escherichia coli.</title>
        <authorList>
            <person name="Welch R.A."/>
            <person name="Burland V."/>
            <person name="Plunkett G.III."/>
            <person name="Redford P."/>
            <person name="Roesch P."/>
            <person name="Rasko D."/>
            <person name="Buckles E.L."/>
            <person name="Liou S.R."/>
            <person name="Boutin A."/>
            <person name="Hackett J."/>
            <person name="Stroud D."/>
            <person name="Mayhew G.F."/>
            <person name="Rose D.J."/>
            <person name="Zhou S."/>
            <person name="Schwartz D.C."/>
            <person name="Perna N.T."/>
            <person name="Mobley H.L."/>
            <person name="Donnenberg M.S."/>
            <person name="Blattner F.R."/>
        </authorList>
    </citation>
    <scope>NUCLEOTIDE SEQUENCE [LARGE SCALE GENOMIC DNA]</scope>
    <source>
        <strain evidence="2">CFT073 / ATCC 700928 / UPEC</strain>
    </source>
</reference>
<dbReference type="EMBL" id="AE014075">
    <property type="protein sequence ID" value="AAN79828.1"/>
    <property type="molecule type" value="Genomic_DNA"/>
</dbReference>
<protein>
    <submittedName>
        <fullName evidence="1">Uncharacterized protein</fullName>
    </submittedName>
</protein>
<evidence type="ECO:0000313" key="2">
    <source>
        <dbReference type="Proteomes" id="UP000001410"/>
    </source>
</evidence>
<dbReference type="Proteomes" id="UP000001410">
    <property type="component" value="Chromosome"/>
</dbReference>
<dbReference type="AlphaFoldDB" id="A0A0H2V6B9"/>
<sequence length="42" mass="4695">MPFANNSHTLRVTALFSFSAGKVASQQNEAHSLNWLSSIRYI</sequence>